<feature type="domain" description="MutL C-terminal dimerisation" evidence="6">
    <location>
        <begin position="452"/>
        <end position="590"/>
    </location>
</feature>
<dbReference type="SUPFAM" id="SSF54211">
    <property type="entry name" value="Ribosomal protein S5 domain 2-like"/>
    <property type="match status" value="1"/>
</dbReference>
<evidence type="ECO:0000259" key="7">
    <source>
        <dbReference type="SMART" id="SM01340"/>
    </source>
</evidence>
<dbReference type="GO" id="GO:0005524">
    <property type="term" value="F:ATP binding"/>
    <property type="evidence" value="ECO:0007669"/>
    <property type="project" value="InterPro"/>
</dbReference>
<dbReference type="InterPro" id="IPR020667">
    <property type="entry name" value="DNA_mismatch_repair_MutL"/>
</dbReference>
<dbReference type="PANTHER" id="PTHR10073:SF12">
    <property type="entry name" value="DNA MISMATCH REPAIR PROTEIN MLH1"/>
    <property type="match status" value="1"/>
</dbReference>
<dbReference type="Gene3D" id="3.30.230.10">
    <property type="match status" value="1"/>
</dbReference>
<evidence type="ECO:0000313" key="8">
    <source>
        <dbReference type="EMBL" id="HIU90621.1"/>
    </source>
</evidence>
<dbReference type="InterPro" id="IPR013507">
    <property type="entry name" value="DNA_mismatch_S5_2-like"/>
</dbReference>
<dbReference type="FunFam" id="3.30.565.10:FF:000003">
    <property type="entry name" value="DNA mismatch repair endonuclease MutL"/>
    <property type="match status" value="1"/>
</dbReference>
<evidence type="ECO:0000256" key="1">
    <source>
        <dbReference type="ARBA" id="ARBA00006082"/>
    </source>
</evidence>
<keyword evidence="8" id="KW-0540">Nuclease</keyword>
<dbReference type="InterPro" id="IPR042120">
    <property type="entry name" value="MutL_C_dimsub"/>
</dbReference>
<evidence type="ECO:0000256" key="4">
    <source>
        <dbReference type="ARBA" id="ARBA00023204"/>
    </source>
</evidence>
<dbReference type="GO" id="GO:0140664">
    <property type="term" value="F:ATP-dependent DNA damage sensor activity"/>
    <property type="evidence" value="ECO:0007669"/>
    <property type="project" value="InterPro"/>
</dbReference>
<dbReference type="SMART" id="SM01340">
    <property type="entry name" value="DNA_mis_repair"/>
    <property type="match status" value="1"/>
</dbReference>
<dbReference type="InterPro" id="IPR020568">
    <property type="entry name" value="Ribosomal_Su5_D2-typ_SF"/>
</dbReference>
<dbReference type="Proteomes" id="UP000886852">
    <property type="component" value="Unassembled WGS sequence"/>
</dbReference>
<dbReference type="HAMAP" id="MF_00149">
    <property type="entry name" value="DNA_mis_repair"/>
    <property type="match status" value="1"/>
</dbReference>
<proteinExistence type="inferred from homology"/>
<dbReference type="PROSITE" id="PS00058">
    <property type="entry name" value="DNA_MISMATCH_REPAIR_1"/>
    <property type="match status" value="1"/>
</dbReference>
<name>A0A9D1MWL0_9BACT</name>
<keyword evidence="8" id="KW-0378">Hydrolase</keyword>
<dbReference type="InterPro" id="IPR014790">
    <property type="entry name" value="MutL_C"/>
</dbReference>
<comment type="caution">
    <text evidence="8">The sequence shown here is derived from an EMBL/GenBank/DDBJ whole genome shotgun (WGS) entry which is preliminary data.</text>
</comment>
<dbReference type="PANTHER" id="PTHR10073">
    <property type="entry name" value="DNA MISMATCH REPAIR PROTEIN MLH, PMS, MUTL"/>
    <property type="match status" value="1"/>
</dbReference>
<gene>
    <name evidence="5 8" type="primary">mutL</name>
    <name evidence="8" type="ORF">IAC72_01210</name>
</gene>
<dbReference type="Pfam" id="PF01119">
    <property type="entry name" value="DNA_mis_repair"/>
    <property type="match status" value="1"/>
</dbReference>
<accession>A0A9D1MWL0</accession>
<organism evidence="8 9">
    <name type="scientific">Candidatus Fimimonas merdipullorum</name>
    <dbReference type="NCBI Taxonomy" id="2840822"/>
    <lineage>
        <taxon>Bacteria</taxon>
        <taxon>Pseudomonadati</taxon>
        <taxon>Myxococcota</taxon>
        <taxon>Myxococcia</taxon>
        <taxon>Myxococcales</taxon>
        <taxon>Cystobacterineae</taxon>
        <taxon>Myxococcaceae</taxon>
        <taxon>Myxococcaceae incertae sedis</taxon>
        <taxon>Candidatus Fimimonas</taxon>
    </lineage>
</organism>
<feature type="domain" description="DNA mismatch repair protein S5" evidence="7">
    <location>
        <begin position="210"/>
        <end position="328"/>
    </location>
</feature>
<dbReference type="InterPro" id="IPR014721">
    <property type="entry name" value="Ribsml_uS5_D2-typ_fold_subgr"/>
</dbReference>
<evidence type="ECO:0000313" key="9">
    <source>
        <dbReference type="Proteomes" id="UP000886852"/>
    </source>
</evidence>
<dbReference type="InterPro" id="IPR002099">
    <property type="entry name" value="MutL/Mlh/PMS"/>
</dbReference>
<dbReference type="InterPro" id="IPR014762">
    <property type="entry name" value="DNA_mismatch_repair_CS"/>
</dbReference>
<dbReference type="GO" id="GO:0016887">
    <property type="term" value="F:ATP hydrolysis activity"/>
    <property type="evidence" value="ECO:0007669"/>
    <property type="project" value="InterPro"/>
</dbReference>
<dbReference type="GO" id="GO:0006298">
    <property type="term" value="P:mismatch repair"/>
    <property type="evidence" value="ECO:0007669"/>
    <property type="project" value="UniProtKB-UniRule"/>
</dbReference>
<reference evidence="8" key="2">
    <citation type="journal article" date="2021" name="PeerJ">
        <title>Extensive microbial diversity within the chicken gut microbiome revealed by metagenomics and culture.</title>
        <authorList>
            <person name="Gilroy R."/>
            <person name="Ravi A."/>
            <person name="Getino M."/>
            <person name="Pursley I."/>
            <person name="Horton D.L."/>
            <person name="Alikhan N.F."/>
            <person name="Baker D."/>
            <person name="Gharbi K."/>
            <person name="Hall N."/>
            <person name="Watson M."/>
            <person name="Adriaenssens E.M."/>
            <person name="Foster-Nyarko E."/>
            <person name="Jarju S."/>
            <person name="Secka A."/>
            <person name="Antonio M."/>
            <person name="Oren A."/>
            <person name="Chaudhuri R.R."/>
            <person name="La Ragione R."/>
            <person name="Hildebrand F."/>
            <person name="Pallen M.J."/>
        </authorList>
    </citation>
    <scope>NUCLEOTIDE SEQUENCE</scope>
    <source>
        <strain evidence="8">ChiHjej12B11-7776</strain>
    </source>
</reference>
<dbReference type="AlphaFoldDB" id="A0A9D1MWL0"/>
<dbReference type="SMART" id="SM00853">
    <property type="entry name" value="MutL_C"/>
    <property type="match status" value="1"/>
</dbReference>
<evidence type="ECO:0000259" key="6">
    <source>
        <dbReference type="SMART" id="SM00853"/>
    </source>
</evidence>
<dbReference type="NCBIfam" id="TIGR00585">
    <property type="entry name" value="mutl"/>
    <property type="match status" value="1"/>
</dbReference>
<dbReference type="Gene3D" id="3.30.1370.100">
    <property type="entry name" value="MutL, C-terminal domain, regulatory subdomain"/>
    <property type="match status" value="1"/>
</dbReference>
<dbReference type="Pfam" id="PF08676">
    <property type="entry name" value="MutL_C"/>
    <property type="match status" value="1"/>
</dbReference>
<dbReference type="Pfam" id="PF13589">
    <property type="entry name" value="HATPase_c_3"/>
    <property type="match status" value="1"/>
</dbReference>
<dbReference type="SUPFAM" id="SSF55874">
    <property type="entry name" value="ATPase domain of HSP90 chaperone/DNA topoisomerase II/histidine kinase"/>
    <property type="match status" value="1"/>
</dbReference>
<keyword evidence="8" id="KW-0255">Endonuclease</keyword>
<dbReference type="GO" id="GO:0032300">
    <property type="term" value="C:mismatch repair complex"/>
    <property type="evidence" value="ECO:0007669"/>
    <property type="project" value="InterPro"/>
</dbReference>
<dbReference type="InterPro" id="IPR038973">
    <property type="entry name" value="MutL/Mlh/Pms-like"/>
</dbReference>
<evidence type="ECO:0000256" key="5">
    <source>
        <dbReference type="HAMAP-Rule" id="MF_00149"/>
    </source>
</evidence>
<sequence length="633" mass="71180">MSNRIINVLPPSIYNKISAGEVVENPASALKEILENSVDAGARRISIEVSNGGFDLISVTDNGSGIYEDDLDALFVKHATSKLSSAEELYSVQTLGFRGEALSSISSVARVTLTTRHALSDTGIEVTAEEGKIISKKYVPCNVGTKVEVRDLFYNTPARKKFMKAAAREAIDVSKYVSRFILTNPNLQVTYRLNDEVVYRSKGEGLAEAIFAVYGADCLSKCLPISYQAELLNVSGYVGNPMFTKPNSTYQTLSVNGRYVVDRGIQESVTQAFRPYLMTRQYPFFVIDVSLPFDKVDVNVHPRKTEVRFMEPQYVRGKVYRAVQAALKEFNDKFVTDTLRPSVLDEEEDTVPKDYKVSTFFKDVSDMTSEQVKDVLEIQKQTNLQSKMPFSEFAKQMEKTLTVQSARKAYGLPDESVAQAEMTYEIPYITPPPQEPPPEKNIADELAERARILGSAFKTYLIVEIDDKVIFIDQHAAHERMLYEKLMAQRDFSMQPLIVPYVFTVSEAEADFIQRNAENILQSGLEIEPFGINTFRIRAVSTLLTDLSMEQFVTYLLSEADKSDLDSRTLIKEKIASMACKAAVKAGNALSDYDIKYILKSMYENKILQCPHGRPVTVVFTKAQLEKMFKRTV</sequence>
<dbReference type="CDD" id="cd00782">
    <property type="entry name" value="MutL_Trans"/>
    <property type="match status" value="1"/>
</dbReference>
<evidence type="ECO:0000256" key="2">
    <source>
        <dbReference type="ARBA" id="ARBA00021975"/>
    </source>
</evidence>
<comment type="similarity">
    <text evidence="1 5">Belongs to the DNA mismatch repair MutL/HexB family.</text>
</comment>
<dbReference type="GO" id="GO:0004519">
    <property type="term" value="F:endonuclease activity"/>
    <property type="evidence" value="ECO:0007669"/>
    <property type="project" value="UniProtKB-KW"/>
</dbReference>
<evidence type="ECO:0000256" key="3">
    <source>
        <dbReference type="ARBA" id="ARBA00022763"/>
    </source>
</evidence>
<dbReference type="GO" id="GO:0030983">
    <property type="term" value="F:mismatched DNA binding"/>
    <property type="evidence" value="ECO:0007669"/>
    <property type="project" value="InterPro"/>
</dbReference>
<reference evidence="8" key="1">
    <citation type="submission" date="2020-10" db="EMBL/GenBank/DDBJ databases">
        <authorList>
            <person name="Gilroy R."/>
        </authorList>
    </citation>
    <scope>NUCLEOTIDE SEQUENCE</scope>
    <source>
        <strain evidence="8">ChiHjej12B11-7776</strain>
    </source>
</reference>
<dbReference type="Gene3D" id="3.30.565.10">
    <property type="entry name" value="Histidine kinase-like ATPase, C-terminal domain"/>
    <property type="match status" value="1"/>
</dbReference>
<comment type="function">
    <text evidence="5">This protein is involved in the repair of mismatches in DNA. It is required for dam-dependent methyl-directed DNA mismatch repair. May act as a 'molecular matchmaker', a protein that promotes the formation of a stable complex between two or more DNA-binding proteins in an ATP-dependent manner without itself being part of a final effector complex.</text>
</comment>
<keyword evidence="3 5" id="KW-0227">DNA damage</keyword>
<dbReference type="InterPro" id="IPR037198">
    <property type="entry name" value="MutL_C_sf"/>
</dbReference>
<dbReference type="Gene3D" id="3.30.1540.20">
    <property type="entry name" value="MutL, C-terminal domain, dimerisation subdomain"/>
    <property type="match status" value="1"/>
</dbReference>
<protein>
    <recommendedName>
        <fullName evidence="2 5">DNA mismatch repair protein MutL</fullName>
    </recommendedName>
</protein>
<dbReference type="SUPFAM" id="SSF118116">
    <property type="entry name" value="DNA mismatch repair protein MutL"/>
    <property type="match status" value="1"/>
</dbReference>
<dbReference type="CDD" id="cd16926">
    <property type="entry name" value="HATPase_MutL-MLH-PMS-like"/>
    <property type="match status" value="1"/>
</dbReference>
<keyword evidence="4 5" id="KW-0234">DNA repair</keyword>
<dbReference type="InterPro" id="IPR036890">
    <property type="entry name" value="HATPase_C_sf"/>
</dbReference>
<dbReference type="EMBL" id="DVOC01000022">
    <property type="protein sequence ID" value="HIU90621.1"/>
    <property type="molecule type" value="Genomic_DNA"/>
</dbReference>
<dbReference type="InterPro" id="IPR042121">
    <property type="entry name" value="MutL_C_regsub"/>
</dbReference>